<proteinExistence type="predicted"/>
<reference evidence="2" key="1">
    <citation type="submission" date="2017-11" db="EMBL/GenBank/DDBJ databases">
        <title>Three new genomes from thermophilic consortium.</title>
        <authorList>
            <person name="Quaggio R."/>
            <person name="Amgarten D."/>
            <person name="Setubal J.C."/>
        </authorList>
    </citation>
    <scope>NUCLEOTIDE SEQUENCE</scope>
    <source>
        <strain evidence="2">ZCTH01-B2</strain>
    </source>
</reference>
<feature type="region of interest" description="Disordered" evidence="1">
    <location>
        <begin position="1"/>
        <end position="33"/>
    </location>
</feature>
<sequence>MAKRGASTGGAKKPTKKLPGRSHTRGLPKMPVFKPTIHLEGNQVPSELKEARAGAKVEIVATGRVMAKGERVGEGITVAIELDKIGAARKSRR</sequence>
<dbReference type="RefSeq" id="WP_273378374.1">
    <property type="nucleotide sequence ID" value="NZ_PIUK01000027.1"/>
</dbReference>
<dbReference type="EMBL" id="PIUK01000027">
    <property type="protein sequence ID" value="MBY6275492.1"/>
    <property type="molecule type" value="Genomic_DNA"/>
</dbReference>
<evidence type="ECO:0000256" key="1">
    <source>
        <dbReference type="SAM" id="MobiDB-lite"/>
    </source>
</evidence>
<name>A0A953HZF5_SYMTR</name>
<comment type="caution">
    <text evidence="2">The sequence shown here is derived from an EMBL/GenBank/DDBJ whole genome shotgun (WGS) entry which is preliminary data.</text>
</comment>
<organism evidence="2 3">
    <name type="scientific">Symbiobacterium thermophilum</name>
    <dbReference type="NCBI Taxonomy" id="2734"/>
    <lineage>
        <taxon>Bacteria</taxon>
        <taxon>Bacillati</taxon>
        <taxon>Bacillota</taxon>
        <taxon>Clostridia</taxon>
        <taxon>Eubacteriales</taxon>
        <taxon>Symbiobacteriaceae</taxon>
        <taxon>Symbiobacterium</taxon>
    </lineage>
</organism>
<evidence type="ECO:0000313" key="3">
    <source>
        <dbReference type="Proteomes" id="UP000732377"/>
    </source>
</evidence>
<feature type="compositionally biased region" description="Basic residues" evidence="1">
    <location>
        <begin position="13"/>
        <end position="26"/>
    </location>
</feature>
<protein>
    <submittedName>
        <fullName evidence="2">Uncharacterized protein</fullName>
    </submittedName>
</protein>
<dbReference type="AlphaFoldDB" id="A0A953HZF5"/>
<accession>A0A953HZF5</accession>
<dbReference type="Proteomes" id="UP000732377">
    <property type="component" value="Unassembled WGS sequence"/>
</dbReference>
<gene>
    <name evidence="2" type="ORF">CWE10_04610</name>
</gene>
<evidence type="ECO:0000313" key="2">
    <source>
        <dbReference type="EMBL" id="MBY6275492.1"/>
    </source>
</evidence>